<feature type="region of interest" description="Disordered" evidence="7">
    <location>
        <begin position="1"/>
        <end position="21"/>
    </location>
</feature>
<feature type="region of interest" description="Disordered" evidence="7">
    <location>
        <begin position="1467"/>
        <end position="1487"/>
    </location>
</feature>
<keyword evidence="4" id="KW-0969">Cilium</keyword>
<name>A0A024GE29_9STRA</name>
<feature type="compositionally biased region" description="Low complexity" evidence="7">
    <location>
        <begin position="1"/>
        <end position="11"/>
    </location>
</feature>
<evidence type="ECO:0008006" key="12">
    <source>
        <dbReference type="Google" id="ProtNLM"/>
    </source>
</evidence>
<protein>
    <recommendedName>
        <fullName evidence="12">Abnormal spindle-like microcephaly-associated protein ASH domain-containing protein</fullName>
    </recommendedName>
</protein>
<dbReference type="InterPro" id="IPR008962">
    <property type="entry name" value="PapD-like_sf"/>
</dbReference>
<dbReference type="Proteomes" id="UP000053237">
    <property type="component" value="Unassembled WGS sequence"/>
</dbReference>
<dbReference type="PANTHER" id="PTHR23053">
    <property type="entry name" value="DLEC1 DELETED IN LUNG AND ESOPHAGEAL CANCER 1"/>
    <property type="match status" value="1"/>
</dbReference>
<dbReference type="GO" id="GO:0003341">
    <property type="term" value="P:cilium movement"/>
    <property type="evidence" value="ECO:0007669"/>
    <property type="project" value="TreeGrafter"/>
</dbReference>
<dbReference type="STRING" id="65357.A0A024GE29"/>
<feature type="region of interest" description="Disordered" evidence="7">
    <location>
        <begin position="1415"/>
        <end position="1436"/>
    </location>
</feature>
<dbReference type="InterPro" id="IPR033305">
    <property type="entry name" value="Hydin-like"/>
</dbReference>
<dbReference type="GO" id="GO:0005930">
    <property type="term" value="C:axoneme"/>
    <property type="evidence" value="ECO:0007669"/>
    <property type="project" value="TreeGrafter"/>
</dbReference>
<reference evidence="10 11" key="1">
    <citation type="submission" date="2012-05" db="EMBL/GenBank/DDBJ databases">
        <title>Recombination and specialization in a pathogen metapopulation.</title>
        <authorList>
            <person name="Gardiner A."/>
            <person name="Kemen E."/>
            <person name="Schultz-Larsen T."/>
            <person name="MacLean D."/>
            <person name="Van Oosterhout C."/>
            <person name="Jones J.D.G."/>
        </authorList>
    </citation>
    <scope>NUCLEOTIDE SEQUENCE [LARGE SCALE GENOMIC DNA]</scope>
    <source>
        <strain evidence="10 11">Ac Nc2</strain>
    </source>
</reference>
<keyword evidence="3" id="KW-0963">Cytoplasm</keyword>
<dbReference type="InterPro" id="IPR053879">
    <property type="entry name" value="HYDIN_VesB_CFA65-like_Ig"/>
</dbReference>
<accession>A0A024GE29</accession>
<evidence type="ECO:0000256" key="1">
    <source>
        <dbReference type="ARBA" id="ARBA00004138"/>
    </source>
</evidence>
<keyword evidence="5" id="KW-0966">Cell projection</keyword>
<dbReference type="Pfam" id="PF21310">
    <property type="entry name" value="OCRL-like_ASH"/>
    <property type="match status" value="1"/>
</dbReference>
<feature type="domain" description="HYDIN/VesB/CFA65-like Ig-like" evidence="9">
    <location>
        <begin position="773"/>
        <end position="837"/>
    </location>
</feature>
<gene>
    <name evidence="10" type="ORF">BN9_060090</name>
</gene>
<dbReference type="InterPro" id="IPR027417">
    <property type="entry name" value="P-loop_NTPase"/>
</dbReference>
<dbReference type="EMBL" id="CAIX01000090">
    <property type="protein sequence ID" value="CCI45136.1"/>
    <property type="molecule type" value="Genomic_DNA"/>
</dbReference>
<dbReference type="Gene3D" id="2.60.40.10">
    <property type="entry name" value="Immunoglobulins"/>
    <property type="match status" value="24"/>
</dbReference>
<dbReference type="Pfam" id="PF22544">
    <property type="entry name" value="HYDIN_VesB_CFA65-like_Ig"/>
    <property type="match status" value="4"/>
</dbReference>
<dbReference type="InParanoid" id="A0A024GE29"/>
<evidence type="ECO:0000313" key="10">
    <source>
        <dbReference type="EMBL" id="CCI45136.1"/>
    </source>
</evidence>
<dbReference type="Gene3D" id="3.40.50.300">
    <property type="entry name" value="P-loop containing nucleotide triphosphate hydrolases"/>
    <property type="match status" value="1"/>
</dbReference>
<evidence type="ECO:0000259" key="8">
    <source>
        <dbReference type="Pfam" id="PF21310"/>
    </source>
</evidence>
<comment type="caution">
    <text evidence="10">The sequence shown here is derived from an EMBL/GenBank/DDBJ whole genome shotgun (WGS) entry which is preliminary data.</text>
</comment>
<evidence type="ECO:0000256" key="4">
    <source>
        <dbReference type="ARBA" id="ARBA00023069"/>
    </source>
</evidence>
<dbReference type="SUPFAM" id="SSF52540">
    <property type="entry name" value="P-loop containing nucleoside triphosphate hydrolases"/>
    <property type="match status" value="1"/>
</dbReference>
<dbReference type="OrthoDB" id="442692at2759"/>
<evidence type="ECO:0000256" key="6">
    <source>
        <dbReference type="SAM" id="Coils"/>
    </source>
</evidence>
<feature type="domain" description="HYDIN/VesB/CFA65-like Ig-like" evidence="9">
    <location>
        <begin position="450"/>
        <end position="543"/>
    </location>
</feature>
<evidence type="ECO:0000256" key="2">
    <source>
        <dbReference type="ARBA" id="ARBA00004496"/>
    </source>
</evidence>
<dbReference type="InterPro" id="IPR013783">
    <property type="entry name" value="Ig-like_fold"/>
</dbReference>
<evidence type="ECO:0000256" key="7">
    <source>
        <dbReference type="SAM" id="MobiDB-lite"/>
    </source>
</evidence>
<dbReference type="PANTHER" id="PTHR23053:SF0">
    <property type="entry name" value="HYDROCEPHALUS-INDUCING PROTEIN HOMOLOG"/>
    <property type="match status" value="1"/>
</dbReference>
<dbReference type="InterPro" id="IPR048869">
    <property type="entry name" value="OCRL-1_2_ASH"/>
</dbReference>
<feature type="domain" description="HYDIN/VesB/CFA65-like Ig-like" evidence="9">
    <location>
        <begin position="168"/>
        <end position="260"/>
    </location>
</feature>
<feature type="compositionally biased region" description="Polar residues" evidence="7">
    <location>
        <begin position="1506"/>
        <end position="1515"/>
    </location>
</feature>
<keyword evidence="11" id="KW-1185">Reference proteome</keyword>
<proteinExistence type="predicted"/>
<organism evidence="10 11">
    <name type="scientific">Albugo candida</name>
    <dbReference type="NCBI Taxonomy" id="65357"/>
    <lineage>
        <taxon>Eukaryota</taxon>
        <taxon>Sar</taxon>
        <taxon>Stramenopiles</taxon>
        <taxon>Oomycota</taxon>
        <taxon>Peronosporomycetes</taxon>
        <taxon>Albuginales</taxon>
        <taxon>Albuginaceae</taxon>
        <taxon>Albugo</taxon>
    </lineage>
</organism>
<dbReference type="SUPFAM" id="SSF49354">
    <property type="entry name" value="PapD-like"/>
    <property type="match status" value="1"/>
</dbReference>
<evidence type="ECO:0000259" key="9">
    <source>
        <dbReference type="Pfam" id="PF22544"/>
    </source>
</evidence>
<feature type="domain" description="OCRL-1/2 ASH" evidence="8">
    <location>
        <begin position="1264"/>
        <end position="1331"/>
    </location>
</feature>
<evidence type="ECO:0000256" key="3">
    <source>
        <dbReference type="ARBA" id="ARBA00022490"/>
    </source>
</evidence>
<evidence type="ECO:0000256" key="5">
    <source>
        <dbReference type="ARBA" id="ARBA00023273"/>
    </source>
</evidence>
<keyword evidence="6" id="KW-0175">Coiled coil</keyword>
<sequence length="4771" mass="534057">MELSSSKPLKPSELRSAFSNAKEQAERHAKVKILEFTSLTESLKNATRPNISSVPIDKPVFQPTPVQVWIEEYTPFHTHQTKISFRNADTCARRLRIEQITSPFFKVLPCSSNKHKETLMTGKVAAGMEICFILEFYPKEIIEYQAEVICCTEREKFAIPIFTKGKHAIIDIPDVIHFGDCPVKVPTTRVMTLHNVGSRSATFSFKCTDCDTFRVSPHMVLLEPKGIGMQLELIFTPSKLTCDNGDLIVSDDSGQTMIVQLVASVHNLAVYLSQSALDLPSTYITLTTRKSVRIHNESEYPLNISWKAFRDIANEEQERGRILNELTLMEEAEQAEQQQITDNEETEQVSIVTAQLNNPFHARKTIEARYRNLRRAALEDVMHFVSDQFTIEPSVGCVWAQSTLDVIVTFTPLKASSYSTVAFLEIAGQEERLMLRIRGKAIGPKVKVIDHETLDFGEVVINNRVTKSFTIQNQGEIIAHYTMVPSTETMDTDDQSNNNDTKQMTVSPARGILDLKETSNITVTFCASKVGELSESVSCELVGSDRILIVRLKAIVILPTFLVDTEEIDFGIVSYSFEATKSIRVTNTSDIFFYISLSIAEEEKYRKKEVEILPSSSGIESKGALDIQISFTPFNIKRYDYHLVLRLQNIDEVFLSIPIKAKCLVPEIYIEQPEVDYGDCFLHHPHEEVLNLCNTSDLNARFEIQNQEESSRDAAWFCADVNSGILLQKSTTQVTVSLMCQKLGKVRLPLCVQILGSPLLPLTARLKATSIGPTVEITPQEINFGNVTCLTEHVQKIQLTNVSPISASFRTHIKSACSRFSINQKQGVIPPNDVLIMKVIACSDDTVISKDILQISIMNGVTLTVPLSLRGTGSTIWSSRDLRLIDFGDQFSHTECEYSFTLENKGKRPQVLTWVNKPVNDAEATGMISSKKNSRISTAKNSNLRSDNASRIRARDSIIQVDALKSEVHPAFTIFPSTVELLPRTACVFAIKGLSTKTGLMTEQHICEARTGKEKINKIAFTSEVRANFLDPYLEPSLSKILFKYMHTSQSTLEIIPPKEEILRLTNVCKLPLTFSVRTQMPFSVDISETVLQPAASLDCNVLCFPGFKDDFISRNVAGKISISYWGHPKRDIIDLEAEINFPNLSFETELIDFGCIINETQKTQTLRVTNGSQVTARYDWVYIEDESHDTFIADKKTRIPASKAFNVVPASGSLQPNEFDMAEFTFYGHTNSKFKRRIACQVQGGPSYEIDLQGEASTLAYKLDKHHLDYGSIRYDKTEEREITIANTGKVSLPFACVLPDQQSSYRVIEIIPISGKIASGEKQRISVRVCPGVPEYFEEVIWIELAYFEPIAITVSGYGLFSTWSCTLPRDPELCYSLGEKVLDWSELRRIAHINLSKSIPIKVKDIELRSGTTNTSSDIRESEQKSKNYGKNVPTLDEYDIDSEASRILFSEYLRNKNQIDNLSCPSNPKRVISSPLTSNDTKDETIVQHRKKTLQIVKTPDSRSANNNPNDALSHPKIDRRPLPFVLSQFTLDFGNVIHGMHKVKKFKLTNIGGMPASFQFEKNLATAKGFCIEPDRVLRIPEKQSIEITVTFQAKKAFTPGHRQVSLPIIAKHGPTTLITIRATVVVPEITPSRENIDFGRVMIRNGRTEFLQLQNVSNVPAEWVIKKAVGGTKEESVFRFSPSSGNLLSSSKVNIQIDYEPISGRQSHLKLTLQVTANPRAKTIVCRGEGSELQISFSPPIVELGPILPCIKTATAFADMRNDSEYPVEVVSLDFDKEYLKDEELIRSIPAFDSNNALTGCGLTNRLCLPPREPGKSLKQYLLERNLLQSPVSPHNDDNNEGSNDNAHVRSSIVEGTALGKHHTAGVRNPSAIDYIMFGPPGSGRSTQANLLAQKENLNVWTIDGAIEMVTRTQSDGASYLIRNLQLVNILSIPASDPANEDQSSDGDPNDTVIDFTPSAVLSQVICWRLCQPDMHNGSVLDDIQRCSHATFALALEALQESLVSARVIVLNIGESAYDNFLQEKVESGHITESMSDTKNSPIDTSVDRAVIDSEEQASNQSIQDEVFPPSSSKTIRYGPESVLGMQTWSEYKTTVDEMRFFLQKFLSRKFRESSTASEMMFTKQIPIETASTENTASGPTEANSEFIPTPENFFLEIEITECGPPLVLHNMIITAMETYIKEIEAAYLPIPAPVTYYLLNPPTMRPPRRSVQDFLLEAPNSSTEQYLALSNSIVQEEEFVTNSEQTRRLKKLTRWIIPSKESVQIQIIFTAKQPGFFEATLGFEITGSQREFGLLCRGYALVPSINCDPRNIFMNRVKNHPKKAHVSKKFVLSENQLQFGPLILPFSESNPTTEEGWQHLLVATKSQSSARRQQNVELLRISNATAFVAEVSLAMESLSNVFSLYPTFLSLSEGETAEVLLCANPTSDGVFDDHLVCCVKDNPETAIFAVSCLGCVPVLSLRDCTIDTSSVGTSCIKDTSESTIKASIVVNFDRVLLKRPDTRMVLIENKCAVSIHWRLDKSQLSLDFDVTPTEGVIKSGQQSTLSITFTALNEGIHEHTFSIVYADKLSKFEEPKNSQLLTVFSCAEAYTIDVCVFETEESNTPSNGILDFGLLRIGDIACQNLQLRNRGKYDIKYIIKTLSKRAGRLFKIEPLQDVVIPGNSKNINVQLQSDEEITLQNYKEINCTIVEMITKETCHQFPLIINAKVVGSRYRIQPAQGMNFGHHKYNDPPITEVLEIKNEGDFMFTFRLLPASSSSRNSDLKMVPDSVSKEQSPADLSIGQFSISPDRGRIDPGITKIINVIFRPKDCQIYLESLIIEVSGCEGSVNDKEPELKKMKSIQYEVTGESCYPRIVTNDFDSIFEEQIVVATLDIPSANAIPHVNNLSMYPKSAIYSEDDNTFYFGAVLASTKSTGHAERFKITNPTKVNAQVRFEIENLENVSGTTSSTLGEPTTEKPFTVQPSVWDIPPQEHRFINVHFKPNVIKSYKAKLFAKVEDSRDQSSDLTFELRGEGTLPCITVAEPSLRDTVDSRLMLTFGRVPLSKSKRRSLVLRNDGILTAHISLSISENRDFYIERNVTSAAIAPGISEEFYVVFKPSRVHEQNIVTSEIIIQVQGNPYDDTIIKVQGTAFRNDVIFEDLGNDRDTELHFDDVILGYLRDDSALYVNETRDSTIIFSIRNQITDVIRFQWPTLEKFSFSPRIGHLAPGSSAIVTATFSPYFEQFESVIERFGSLGAKIKMESSGPSATNTNLSSELLSSICSLTKSMNLRVQNLIAQLEVKAIQYIHTTTDEGKRLVNWDDQAITVDFKESARQDGAPTEMLQLDEPAYEAIRDAKSIPIEFFAAADLLRFGCSESKLVFQPTYMLQSRTHDVRIENQSEVRISYAWHWSRRCNEGNSAFDSPATENFADSGFLPFGSDLGMQTECPFEIYPNHGVIQAKTTETFTIRFSPVEVNEFAYNLVFEADTVLKHLSIDCGKKPFSESQKPRLEIDVTGRSLRPVCHFDLELSNYAQHTSIKQNGSQNDRSRLDSSCHVIEIHSLGVRVRNTRHFHVVNTTNVAYEFAWVPEGIFSSCFRFVTSKGLLSPGKRFEMIVEFTPHHLEPQESFWRFEIPHFQLSQRFLVVGTTKEPKLMLDRGNINFNMSLIGKKSLQTVYIINQEQIPFDFVFDKTSIDCSGDISSLGIYPLSGTIPPNGKAQVDVQFVPKEEKSYNFNLICIIKRKPARLSLNVKGEGFDVHESLLIYKVQTEAGKINDAPNDKLAQAGIRLSAKMLHVIDFGTVQLDVEAVEAIEIQNKGKYDFNFHWYSHPSSYSKSLSKAYKSNKMLKEKNQFKSPGSPRHLKVESVTSPSLAAHFISISPIEGTVKPNEKAICRILFHPSKQICLNGVKIGCSIGTLRNYTFSLTGAAIPPLVRFSFTSHDFGPCFISGTESNLTLDVKELVIYNLDDQIMQIDCIYDKQPHLRIDCGHTNVIHPNEALTVKLIFIPRQEMCYTEQVPFIINGTSTVNVSARGEGVLAKVELVKMSMKTVAFGSIQVGQCVSRTVRLINRCKRRVSFFLQDSTQNGDPTSSLETSQVSLLPQKDISLRPKETADIVCRYSPTRRAPPFRNYVAANIGGTIQSLFTLTGSCMGTDVRLEPDTVVFGTVCLGSYLKRKVVMKNLGDVVAKFRWDLAKLSPHFTISTVQGSIAPTKHITIDILFKPLHVSSDIRVDRLLGVIEGSDPVHLSLRGQCVMQEATSIIELNFESRVREKSSKTATIENKTKEAWNLIPVLQGDQWSCQENVIVPAGGAGILNIVYHPISMTQHSENPNEEKNHDADLELDKQHEGSLFVAIPNGTALSYKLYGTASAPACTEKLQFTVPAKKSLHIPLPVSNWLTHQPQTFCVEMIQGPQPPAVLVQYPSSMVLPAGATKTCTLKFYSYTERTEDFEIRFKNSKTREYLFYEVNVVVSPAAEIEVIKLSALLRQEIKRQITIENPFYENASTKSRAKISYVNPKQWWKCTAPHIVRVAQVTSISEQPEGIFEVEYRPFLHFAQPKEAILTISFVELGDYIYRLILSTLPPSIDSILRFQAPLGRSHVQLYNFTTYNEARGELKCRIEGKSAFSVPSIRKIDGSTSWEGRTASLQVTFEPEEIGEVKGSLILFSENIGEYTCSLLGCGAPPQPQGPLILTEGALDIEFRNVFSKAQDFELQIDNADFQLSTKILSIPVKSSKIITIKSTTSAGNDQEKHPLVGKLSIHLCSDKQIPPWVYYIEKTMDTG</sequence>
<feature type="region of interest" description="Disordered" evidence="7">
    <location>
        <begin position="1502"/>
        <end position="1521"/>
    </location>
</feature>
<evidence type="ECO:0000313" key="11">
    <source>
        <dbReference type="Proteomes" id="UP000053237"/>
    </source>
</evidence>
<feature type="domain" description="HYDIN/VesB/CFA65-like Ig-like" evidence="9">
    <location>
        <begin position="1534"/>
        <end position="1628"/>
    </location>
</feature>
<dbReference type="GO" id="GO:1904158">
    <property type="term" value="P:axonemal central apparatus assembly"/>
    <property type="evidence" value="ECO:0007669"/>
    <property type="project" value="TreeGrafter"/>
</dbReference>
<comment type="subcellular location">
    <subcellularLocation>
        <location evidence="1">Cell projection</location>
        <location evidence="1">Cilium</location>
    </subcellularLocation>
    <subcellularLocation>
        <location evidence="2">Cytoplasm</location>
    </subcellularLocation>
</comment>
<feature type="coiled-coil region" evidence="6">
    <location>
        <begin position="312"/>
        <end position="349"/>
    </location>
</feature>